<dbReference type="KEGG" id="cei:CEPID_01045"/>
<accession>A0A0G3GR98</accession>
<feature type="transmembrane region" description="Helical" evidence="2">
    <location>
        <begin position="259"/>
        <end position="276"/>
    </location>
</feature>
<reference evidence="3 4" key="1">
    <citation type="submission" date="2015-05" db="EMBL/GenBank/DDBJ databases">
        <title>Complete genome sequence of Corynebacterium epidermidicanis DSM 45586, isolated from the skin of a dog suffering from pruritus.</title>
        <authorList>
            <person name="Ruckert C."/>
            <person name="Albersmeier A."/>
            <person name="Winkler A."/>
            <person name="Tauch A."/>
        </authorList>
    </citation>
    <scope>NUCLEOTIDE SEQUENCE [LARGE SCALE GENOMIC DNA]</scope>
    <source>
        <strain evidence="3 4">DSM 45586</strain>
    </source>
</reference>
<dbReference type="RefSeq" id="WP_144413403.1">
    <property type="nucleotide sequence ID" value="NZ_CP011541.1"/>
</dbReference>
<keyword evidence="2" id="KW-1133">Transmembrane helix</keyword>
<feature type="transmembrane region" description="Helical" evidence="2">
    <location>
        <begin position="82"/>
        <end position="100"/>
    </location>
</feature>
<dbReference type="STRING" id="1050174.CEPID_01045"/>
<evidence type="ECO:0000256" key="1">
    <source>
        <dbReference type="SAM" id="MobiDB-lite"/>
    </source>
</evidence>
<name>A0A0G3GR98_9CORY</name>
<dbReference type="Proteomes" id="UP000035368">
    <property type="component" value="Chromosome"/>
</dbReference>
<sequence length="434" mass="48109">MRTILQYPLLLLAWAVTRWLIVREAFHRRDWIFGDVSYYFSEIINKAHGKPALREYPEANLWILRPLSRIIDATGWPANSTYTGFVLLLDAIFLLALMRGKHWRGSWFWVLFGLVSGPIFISRLDLVPGMLVGLFAVFLVSHPRFSSFLLALATAMKLWPGVLATSLVGPARQLATWVRIGAFGVSLLALAGFTVLTQGLDRLLSPLDYQNVRGLQIESVAATPFMLMEGFKHGSYQLSYAASKSFEITGPGVAVGERVASYALYAVVLLAALEVVRRLVGRPWDPQESMALAVVLVLALLVTNKVLSPQYLTWLGPLLAVALSRSRDKILNLLAGLSVLCSYLTYLVFPKHYGDLIGGVVRFDGVVPLVTRNILLVVMLGVALTWWMRVQRSAKIRLSQGSEHASQLIDVPEGVEGGQRNRDGSPAVKNAHRF</sequence>
<organism evidence="3 4">
    <name type="scientific">Corynebacterium epidermidicanis</name>
    <dbReference type="NCBI Taxonomy" id="1050174"/>
    <lineage>
        <taxon>Bacteria</taxon>
        <taxon>Bacillati</taxon>
        <taxon>Actinomycetota</taxon>
        <taxon>Actinomycetes</taxon>
        <taxon>Mycobacteriales</taxon>
        <taxon>Corynebacteriaceae</taxon>
        <taxon>Corynebacterium</taxon>
    </lineage>
</organism>
<keyword evidence="2" id="KW-0812">Transmembrane</keyword>
<dbReference type="EMBL" id="CP011541">
    <property type="protein sequence ID" value="AKK02103.1"/>
    <property type="molecule type" value="Genomic_DNA"/>
</dbReference>
<evidence type="ECO:0000313" key="4">
    <source>
        <dbReference type="Proteomes" id="UP000035368"/>
    </source>
</evidence>
<keyword evidence="4" id="KW-1185">Reference proteome</keyword>
<protein>
    <recommendedName>
        <fullName evidence="5">DUF2029 domain-containing protein</fullName>
    </recommendedName>
</protein>
<feature type="transmembrane region" description="Helical" evidence="2">
    <location>
        <begin position="180"/>
        <end position="200"/>
    </location>
</feature>
<evidence type="ECO:0000256" key="2">
    <source>
        <dbReference type="SAM" id="Phobius"/>
    </source>
</evidence>
<dbReference type="AlphaFoldDB" id="A0A0G3GR98"/>
<evidence type="ECO:0008006" key="5">
    <source>
        <dbReference type="Google" id="ProtNLM"/>
    </source>
</evidence>
<proteinExistence type="predicted"/>
<feature type="transmembrane region" description="Helical" evidence="2">
    <location>
        <begin position="369"/>
        <end position="388"/>
    </location>
</feature>
<dbReference type="OrthoDB" id="581198at2"/>
<keyword evidence="2" id="KW-0472">Membrane</keyword>
<gene>
    <name evidence="3" type="ORF">CEPID_01045</name>
</gene>
<feature type="transmembrane region" description="Helical" evidence="2">
    <location>
        <begin position="107"/>
        <end position="139"/>
    </location>
</feature>
<feature type="transmembrane region" description="Helical" evidence="2">
    <location>
        <begin position="145"/>
        <end position="168"/>
    </location>
</feature>
<feature type="region of interest" description="Disordered" evidence="1">
    <location>
        <begin position="414"/>
        <end position="434"/>
    </location>
</feature>
<feature type="transmembrane region" description="Helical" evidence="2">
    <location>
        <begin position="331"/>
        <end position="349"/>
    </location>
</feature>
<evidence type="ECO:0000313" key="3">
    <source>
        <dbReference type="EMBL" id="AKK02103.1"/>
    </source>
</evidence>